<protein>
    <recommendedName>
        <fullName evidence="4">DNA replication factor Cdt1 C-terminal domain-containing protein</fullName>
    </recommendedName>
</protein>
<name>W9VV09_9EURO</name>
<gene>
    <name evidence="5" type="ORF">A1O7_03723</name>
</gene>
<evidence type="ECO:0000313" key="6">
    <source>
        <dbReference type="Proteomes" id="UP000019473"/>
    </source>
</evidence>
<feature type="region of interest" description="Disordered" evidence="3">
    <location>
        <begin position="1"/>
        <end position="28"/>
    </location>
</feature>
<dbReference type="InterPro" id="IPR032054">
    <property type="entry name" value="Cdt1_C"/>
</dbReference>
<feature type="compositionally biased region" description="Basic residues" evidence="3">
    <location>
        <begin position="54"/>
        <end position="64"/>
    </location>
</feature>
<dbReference type="EMBL" id="AMGW01000003">
    <property type="protein sequence ID" value="EXJ59577.1"/>
    <property type="molecule type" value="Genomic_DNA"/>
</dbReference>
<reference evidence="5 6" key="1">
    <citation type="submission" date="2013-03" db="EMBL/GenBank/DDBJ databases">
        <title>The Genome Sequence of Cladophialophora yegresii CBS 114405.</title>
        <authorList>
            <consortium name="The Broad Institute Genomics Platform"/>
            <person name="Cuomo C."/>
            <person name="de Hoog S."/>
            <person name="Gorbushina A."/>
            <person name="Walker B."/>
            <person name="Young S.K."/>
            <person name="Zeng Q."/>
            <person name="Gargeya S."/>
            <person name="Fitzgerald M."/>
            <person name="Haas B."/>
            <person name="Abouelleil A."/>
            <person name="Allen A.W."/>
            <person name="Alvarado L."/>
            <person name="Arachchi H.M."/>
            <person name="Berlin A.M."/>
            <person name="Chapman S.B."/>
            <person name="Gainer-Dewar J."/>
            <person name="Goldberg J."/>
            <person name="Griggs A."/>
            <person name="Gujja S."/>
            <person name="Hansen M."/>
            <person name="Howarth C."/>
            <person name="Imamovic A."/>
            <person name="Ireland A."/>
            <person name="Larimer J."/>
            <person name="McCowan C."/>
            <person name="Murphy C."/>
            <person name="Pearson M."/>
            <person name="Poon T.W."/>
            <person name="Priest M."/>
            <person name="Roberts A."/>
            <person name="Saif S."/>
            <person name="Shea T."/>
            <person name="Sisk P."/>
            <person name="Sykes S."/>
            <person name="Wortman J."/>
            <person name="Nusbaum C."/>
            <person name="Birren B."/>
        </authorList>
    </citation>
    <scope>NUCLEOTIDE SEQUENCE [LARGE SCALE GENOMIC DNA]</scope>
    <source>
        <strain evidence="5 6">CBS 114405</strain>
    </source>
</reference>
<organism evidence="5 6">
    <name type="scientific">Cladophialophora yegresii CBS 114405</name>
    <dbReference type="NCBI Taxonomy" id="1182544"/>
    <lineage>
        <taxon>Eukaryota</taxon>
        <taxon>Fungi</taxon>
        <taxon>Dikarya</taxon>
        <taxon>Ascomycota</taxon>
        <taxon>Pezizomycotina</taxon>
        <taxon>Eurotiomycetes</taxon>
        <taxon>Chaetothyriomycetidae</taxon>
        <taxon>Chaetothyriales</taxon>
        <taxon>Herpotrichiellaceae</taxon>
        <taxon>Cladophialophora</taxon>
    </lineage>
</organism>
<feature type="region of interest" description="Disordered" evidence="3">
    <location>
        <begin position="46"/>
        <end position="80"/>
    </location>
</feature>
<accession>W9VV09</accession>
<sequence>MAPSVRGTSTRVSKRQTSVRTNAKVSKLISNHPAVKEELEEAALKQAVTSKTSVKQKGKHVPKRKRDEVEDDSEAEPVDAPLSSVKAKKVWYITILPTYILTSTKAKVQHPTPPSSQRQSPVDHELSPTISFRQLSLDSKFAVRMQQALPPVLQDFVSLHAAFLKALSLHIVHNGQTAPASLASLSASVTRLWKKHTVSNEDIQRMLAIYELDVTTHFSGRLLKHQEGPFKLTMTGTDYIRYSVEYVGWGSNRTTSSRWDEYNLQQLYEAEIEGLWISSRKNPNCWVHGEVRNFPKLEFAVGIQTQARRGKAEAARREILGLSTQAQNRQGAQFAVQSIKDTQDAEVQKPETVKNRTLSLLDRVRAKAAASASAASESPDAVLRRYAVGRISEVVEILRMKQQRKLSSTFISSVHSSPSKVRSRVSFSINQLIKDIKGSMRVPLGDAEIGMCFTILEFEIPGTWLSTHAFGAVQSVILNGPGLSGVEVKKILDEQMR</sequence>
<dbReference type="Pfam" id="PF16679">
    <property type="entry name" value="CDT1_C"/>
    <property type="match status" value="1"/>
</dbReference>
<evidence type="ECO:0000313" key="5">
    <source>
        <dbReference type="EMBL" id="EXJ59577.1"/>
    </source>
</evidence>
<dbReference type="STRING" id="1182544.W9VV09"/>
<keyword evidence="6" id="KW-1185">Reference proteome</keyword>
<proteinExistence type="inferred from homology"/>
<dbReference type="RefSeq" id="XP_007755930.1">
    <property type="nucleotide sequence ID" value="XM_007757740.1"/>
</dbReference>
<comment type="caution">
    <text evidence="5">The sequence shown here is derived from an EMBL/GenBank/DDBJ whole genome shotgun (WGS) entry which is preliminary data.</text>
</comment>
<dbReference type="Gene3D" id="1.10.10.1420">
    <property type="entry name" value="DNA replication factor Cdt1, C-terminal WH domain"/>
    <property type="match status" value="1"/>
</dbReference>
<evidence type="ECO:0000259" key="4">
    <source>
        <dbReference type="Pfam" id="PF16679"/>
    </source>
</evidence>
<dbReference type="InterPro" id="IPR038090">
    <property type="entry name" value="Cdt1_C_WH_dom_sf"/>
</dbReference>
<dbReference type="HOGENOM" id="CLU_563831_0_0_1"/>
<feature type="compositionally biased region" description="Polar residues" evidence="3">
    <location>
        <begin position="1"/>
        <end position="24"/>
    </location>
</feature>
<dbReference type="VEuPathDB" id="FungiDB:A1O7_03723"/>
<evidence type="ECO:0000256" key="1">
    <source>
        <dbReference type="ARBA" id="ARBA00008356"/>
    </source>
</evidence>
<dbReference type="AlphaFoldDB" id="W9VV09"/>
<dbReference type="Proteomes" id="UP000019473">
    <property type="component" value="Unassembled WGS sequence"/>
</dbReference>
<comment type="similarity">
    <text evidence="1">Belongs to the Cdt1 family.</text>
</comment>
<dbReference type="OrthoDB" id="341730at2759"/>
<dbReference type="Pfam" id="PF26121">
    <property type="entry name" value="HTH_CDT1"/>
    <property type="match status" value="1"/>
</dbReference>
<evidence type="ECO:0000256" key="2">
    <source>
        <dbReference type="ARBA" id="ARBA00023306"/>
    </source>
</evidence>
<feature type="domain" description="DNA replication factor Cdt1 C-terminal" evidence="4">
    <location>
        <begin position="359"/>
        <end position="469"/>
    </location>
</feature>
<dbReference type="GeneID" id="19178315"/>
<evidence type="ECO:0000256" key="3">
    <source>
        <dbReference type="SAM" id="MobiDB-lite"/>
    </source>
</evidence>
<dbReference type="eggNOG" id="ENOG502S8WG">
    <property type="taxonomic scope" value="Eukaryota"/>
</dbReference>
<keyword evidence="2" id="KW-0131">Cell cycle</keyword>